<dbReference type="SUPFAM" id="SSF51735">
    <property type="entry name" value="NAD(P)-binding Rossmann-fold domains"/>
    <property type="match status" value="1"/>
</dbReference>
<dbReference type="Gene3D" id="3.40.50.720">
    <property type="entry name" value="NAD(P)-binding Rossmann-like Domain"/>
    <property type="match status" value="1"/>
</dbReference>
<accession>A0ABQ2IJF9</accession>
<gene>
    <name evidence="1" type="ORF">GCM10011609_61440</name>
</gene>
<name>A0ABQ2IJF9_9PSEU</name>
<dbReference type="Proteomes" id="UP000597656">
    <property type="component" value="Unassembled WGS sequence"/>
</dbReference>
<dbReference type="InterPro" id="IPR036291">
    <property type="entry name" value="NAD(P)-bd_dom_sf"/>
</dbReference>
<keyword evidence="2" id="KW-1185">Reference proteome</keyword>
<comment type="caution">
    <text evidence="1">The sequence shown here is derived from an EMBL/GenBank/DDBJ whole genome shotgun (WGS) entry which is preliminary data.</text>
</comment>
<dbReference type="PANTHER" id="PTHR43355:SF2">
    <property type="entry name" value="FLAVIN REDUCTASE (NADPH)"/>
    <property type="match status" value="1"/>
</dbReference>
<proteinExistence type="predicted"/>
<dbReference type="PANTHER" id="PTHR43355">
    <property type="entry name" value="FLAVIN REDUCTASE (NADPH)"/>
    <property type="match status" value="1"/>
</dbReference>
<dbReference type="InterPro" id="IPR051606">
    <property type="entry name" value="Polyketide_Oxido-like"/>
</dbReference>
<sequence>MRASHLLTPDIVAETGCRHPTFALMAKIVVFGASGKAGLQIAAVAQSRGHEVTRIGRDPGVEAAAEAAAGPDVAVSTVVDLSRDPAEFYTSAARALVASGAGRIVVVGIYPLLETAPGVRFLDNPDFPAEHKPFCLGHAAGVEVLAASATDWLAMSPAGNFGGTSTGRYRVSGPDPADALTYEDFAVAVADEIDHPTHRHTQIGIASA</sequence>
<evidence type="ECO:0000313" key="1">
    <source>
        <dbReference type="EMBL" id="GGN12817.1"/>
    </source>
</evidence>
<reference evidence="2" key="1">
    <citation type="journal article" date="2019" name="Int. J. Syst. Evol. Microbiol.">
        <title>The Global Catalogue of Microorganisms (GCM) 10K type strain sequencing project: providing services to taxonomists for standard genome sequencing and annotation.</title>
        <authorList>
            <consortium name="The Broad Institute Genomics Platform"/>
            <consortium name="The Broad Institute Genome Sequencing Center for Infectious Disease"/>
            <person name="Wu L."/>
            <person name="Ma J."/>
        </authorList>
    </citation>
    <scope>NUCLEOTIDE SEQUENCE [LARGE SCALE GENOMIC DNA]</scope>
    <source>
        <strain evidence="2">CGMCC 4.7319</strain>
    </source>
</reference>
<protein>
    <submittedName>
        <fullName evidence="1">Epimerase/dehydratase</fullName>
    </submittedName>
</protein>
<organism evidence="1 2">
    <name type="scientific">Lentzea pudingi</name>
    <dbReference type="NCBI Taxonomy" id="1789439"/>
    <lineage>
        <taxon>Bacteria</taxon>
        <taxon>Bacillati</taxon>
        <taxon>Actinomycetota</taxon>
        <taxon>Actinomycetes</taxon>
        <taxon>Pseudonocardiales</taxon>
        <taxon>Pseudonocardiaceae</taxon>
        <taxon>Lentzea</taxon>
    </lineage>
</organism>
<dbReference type="EMBL" id="BMNC01000011">
    <property type="protein sequence ID" value="GGN12817.1"/>
    <property type="molecule type" value="Genomic_DNA"/>
</dbReference>
<evidence type="ECO:0000313" key="2">
    <source>
        <dbReference type="Proteomes" id="UP000597656"/>
    </source>
</evidence>